<evidence type="ECO:0000313" key="1">
    <source>
        <dbReference type="EMBL" id="OGC52988.1"/>
    </source>
</evidence>
<dbReference type="STRING" id="1802620.A3D91_01585"/>
<name>A0A1F4V701_UNCKA</name>
<organism evidence="1 2">
    <name type="scientific">candidate division WWE3 bacterium RIFCSPHIGHO2_02_FULL_38_14</name>
    <dbReference type="NCBI Taxonomy" id="1802620"/>
    <lineage>
        <taxon>Bacteria</taxon>
        <taxon>Katanobacteria</taxon>
    </lineage>
</organism>
<dbReference type="AlphaFoldDB" id="A0A1F4V701"/>
<dbReference type="Proteomes" id="UP000178127">
    <property type="component" value="Unassembled WGS sequence"/>
</dbReference>
<evidence type="ECO:0000313" key="2">
    <source>
        <dbReference type="Proteomes" id="UP000178127"/>
    </source>
</evidence>
<protein>
    <submittedName>
        <fullName evidence="1">Uncharacterized protein</fullName>
    </submittedName>
</protein>
<dbReference type="EMBL" id="MEVD01000017">
    <property type="protein sequence ID" value="OGC52988.1"/>
    <property type="molecule type" value="Genomic_DNA"/>
</dbReference>
<accession>A0A1F4V701</accession>
<comment type="caution">
    <text evidence="1">The sequence shown here is derived from an EMBL/GenBank/DDBJ whole genome shotgun (WGS) entry which is preliminary data.</text>
</comment>
<reference evidence="1 2" key="1">
    <citation type="journal article" date="2016" name="Nat. Commun.">
        <title>Thousands of microbial genomes shed light on interconnected biogeochemical processes in an aquifer system.</title>
        <authorList>
            <person name="Anantharaman K."/>
            <person name="Brown C.T."/>
            <person name="Hug L.A."/>
            <person name="Sharon I."/>
            <person name="Castelle C.J."/>
            <person name="Probst A.J."/>
            <person name="Thomas B.C."/>
            <person name="Singh A."/>
            <person name="Wilkins M.J."/>
            <person name="Karaoz U."/>
            <person name="Brodie E.L."/>
            <person name="Williams K.H."/>
            <person name="Hubbard S.S."/>
            <person name="Banfield J.F."/>
        </authorList>
    </citation>
    <scope>NUCLEOTIDE SEQUENCE [LARGE SCALE GENOMIC DNA]</scope>
</reference>
<sequence length="443" mass="52345">MDRENILNEITNFYLNSRDFNGISIEDLYKKSSLSEDKFKEEITALINNRKIDLIYEGDIPNPHIKPFPAPTTEKQIEKLHQFQIDKHIKQSESSAETFGEGDFKIRFVQGIGCCVYPAPDHLKNKVDWKKYVSRPFTLRLAMGEWQLRPYFFELGILAIYRNDPRYTYWTDDITGSISYVEEKLLNPSDQIFIEHFGFGFGDGGIRAVAVLLTDLAKLTPEHQQIWKAKMLGGYYKYRLHPEFRRSTLGDFYEKESIFSAFLKELEVIKEMSEKISGISLINKTFEYDEKPENFGFLILPTLREYELFCHTLDRMMSDNLNREFFKDKIVESDLSAGETMKKIDNQLIRKLEIWINKTVRFSDHGPKDEMFKIFRDIRGLRSKPAHSHFKNEWNLRFYEDQKKLIKQTYTAIRTLRLILANHKLAKLVEVPEWLFKGEIRTF</sequence>
<gene>
    <name evidence="1" type="ORF">A3D91_01585</name>
</gene>
<proteinExistence type="predicted"/>